<evidence type="ECO:0000313" key="1">
    <source>
        <dbReference type="EMBL" id="HFX12930.1"/>
    </source>
</evidence>
<reference evidence="1" key="1">
    <citation type="journal article" date="2020" name="mSystems">
        <title>Genome- and Community-Level Interaction Insights into Carbon Utilization and Element Cycling Functions of Hydrothermarchaeota in Hydrothermal Sediment.</title>
        <authorList>
            <person name="Zhou Z."/>
            <person name="Liu Y."/>
            <person name="Xu W."/>
            <person name="Pan J."/>
            <person name="Luo Z.H."/>
            <person name="Li M."/>
        </authorList>
    </citation>
    <scope>NUCLEOTIDE SEQUENCE [LARGE SCALE GENOMIC DNA]</scope>
    <source>
        <strain evidence="1">SpSt-81</strain>
    </source>
</reference>
<sequence length="253" mass="29070">MKQGMSLPELIISITILFIVLASAFSMWFAIQRDLIVQRLDREIFDQLSTAKSQILDSVLKSIFIYPPDVNIVLRDNSRFNLNINEKVSYNKLLTISPTSGGYYLNAYLSVPRNPQDALLPNSRMLLYYKKFINWAPQYNTFTLTVVETGGTRVIKLAKIINYPTNITFTTGEGPKVIADYIINNGFTVNYYVVDVTSAYTYTTYTNSITSRSINIQQVEVTIRAQRRYQNIYRNKEIKFKGAVFLEELPIAY</sequence>
<accession>A0A7C3MH50</accession>
<name>A0A7C3MH50_DICTH</name>
<proteinExistence type="predicted"/>
<dbReference type="AlphaFoldDB" id="A0A7C3MH50"/>
<comment type="caution">
    <text evidence="1">The sequence shown here is derived from an EMBL/GenBank/DDBJ whole genome shotgun (WGS) entry which is preliminary data.</text>
</comment>
<dbReference type="EMBL" id="DTIN01000009">
    <property type="protein sequence ID" value="HFX12930.1"/>
    <property type="molecule type" value="Genomic_DNA"/>
</dbReference>
<organism evidence="1">
    <name type="scientific">Dictyoglomus thermophilum</name>
    <dbReference type="NCBI Taxonomy" id="14"/>
    <lineage>
        <taxon>Bacteria</taxon>
        <taxon>Pseudomonadati</taxon>
        <taxon>Dictyoglomota</taxon>
        <taxon>Dictyoglomia</taxon>
        <taxon>Dictyoglomales</taxon>
        <taxon>Dictyoglomaceae</taxon>
        <taxon>Dictyoglomus</taxon>
    </lineage>
</organism>
<protein>
    <submittedName>
        <fullName evidence="1">Prepilin cleavage protein</fullName>
    </submittedName>
</protein>
<gene>
    <name evidence="1" type="ORF">ENW00_02070</name>
</gene>